<dbReference type="Proteomes" id="UP001145742">
    <property type="component" value="Unassembled WGS sequence"/>
</dbReference>
<evidence type="ECO:0000313" key="2">
    <source>
        <dbReference type="Proteomes" id="UP001145742"/>
    </source>
</evidence>
<accession>A0ABQ9CVL7</accession>
<protein>
    <submittedName>
        <fullName evidence="1">Uncharacterized protein</fullName>
    </submittedName>
</protein>
<sequence>MGDLLAVPGAVDSSPEDFTVTIQAHSALADEPEELKGGTSSAHTVSHVKNTLHRLEGHTPVGIALPKCSFMKPSHDDDDDDEYG</sequence>
<keyword evidence="2" id="KW-1185">Reference proteome</keyword>
<evidence type="ECO:0000313" key="1">
    <source>
        <dbReference type="EMBL" id="KAJ7407160.1"/>
    </source>
</evidence>
<organism evidence="1 2">
    <name type="scientific">Willisornis vidua</name>
    <name type="common">Xingu scale-backed antbird</name>
    <dbReference type="NCBI Taxonomy" id="1566151"/>
    <lineage>
        <taxon>Eukaryota</taxon>
        <taxon>Metazoa</taxon>
        <taxon>Chordata</taxon>
        <taxon>Craniata</taxon>
        <taxon>Vertebrata</taxon>
        <taxon>Euteleostomi</taxon>
        <taxon>Archelosauria</taxon>
        <taxon>Archosauria</taxon>
        <taxon>Dinosauria</taxon>
        <taxon>Saurischia</taxon>
        <taxon>Theropoda</taxon>
        <taxon>Coelurosauria</taxon>
        <taxon>Aves</taxon>
        <taxon>Neognathae</taxon>
        <taxon>Neoaves</taxon>
        <taxon>Telluraves</taxon>
        <taxon>Australaves</taxon>
        <taxon>Passeriformes</taxon>
        <taxon>Thamnophilidae</taxon>
        <taxon>Willisornis</taxon>
    </lineage>
</organism>
<name>A0ABQ9CVL7_9PASS</name>
<gene>
    <name evidence="1" type="ORF">WISP_128727</name>
</gene>
<proteinExistence type="predicted"/>
<comment type="caution">
    <text evidence="1">The sequence shown here is derived from an EMBL/GenBank/DDBJ whole genome shotgun (WGS) entry which is preliminary data.</text>
</comment>
<dbReference type="EMBL" id="WHWB01034618">
    <property type="protein sequence ID" value="KAJ7407160.1"/>
    <property type="molecule type" value="Genomic_DNA"/>
</dbReference>
<reference evidence="1" key="1">
    <citation type="submission" date="2019-10" db="EMBL/GenBank/DDBJ databases">
        <authorList>
            <person name="Soares A.E.R."/>
            <person name="Aleixo A."/>
            <person name="Schneider P."/>
            <person name="Miyaki C.Y."/>
            <person name="Schneider M.P."/>
            <person name="Mello C."/>
            <person name="Vasconcelos A.T.R."/>
        </authorList>
    </citation>
    <scope>NUCLEOTIDE SEQUENCE</scope>
    <source>
        <tissue evidence="1">Muscle</tissue>
    </source>
</reference>